<proteinExistence type="predicted"/>
<dbReference type="EC" id="2.3.-.-" evidence="1"/>
<comment type="caution">
    <text evidence="1">The sequence shown here is derived from an EMBL/GenBank/DDBJ whole genome shotgun (WGS) entry which is preliminary data.</text>
</comment>
<evidence type="ECO:0000313" key="1">
    <source>
        <dbReference type="EMBL" id="MFC1413873.1"/>
    </source>
</evidence>
<dbReference type="InterPro" id="IPR002656">
    <property type="entry name" value="Acyl_transf_3_dom"/>
</dbReference>
<dbReference type="GO" id="GO:0016746">
    <property type="term" value="F:acyltransferase activity"/>
    <property type="evidence" value="ECO:0007669"/>
    <property type="project" value="UniProtKB-KW"/>
</dbReference>
<organism evidence="1 2">
    <name type="scientific">Streptacidiphilus alkalitolerans</name>
    <dbReference type="NCBI Taxonomy" id="3342712"/>
    <lineage>
        <taxon>Bacteria</taxon>
        <taxon>Bacillati</taxon>
        <taxon>Actinomycetota</taxon>
        <taxon>Actinomycetes</taxon>
        <taxon>Kitasatosporales</taxon>
        <taxon>Streptomycetaceae</taxon>
        <taxon>Streptacidiphilus</taxon>
    </lineage>
</organism>
<dbReference type="InterPro" id="IPR050879">
    <property type="entry name" value="Acyltransferase_3"/>
</dbReference>
<dbReference type="PANTHER" id="PTHR23028">
    <property type="entry name" value="ACETYLTRANSFERASE"/>
    <property type="match status" value="1"/>
</dbReference>
<keyword evidence="2" id="KW-1185">Reference proteome</keyword>
<protein>
    <submittedName>
        <fullName evidence="1">Acyltransferase family protein</fullName>
        <ecNumber evidence="1">2.3.-.-</ecNumber>
    </submittedName>
</protein>
<dbReference type="Pfam" id="PF01757">
    <property type="entry name" value="Acyl_transf_3"/>
    <property type="match status" value="1"/>
</dbReference>
<sequence>MTEALPDAGRPSVPPAAEPAGAAESTPPPGRGRLPSLTGLRFAAAFLVFGFHLQIAHLFPARSEGDHVLSLLFGHGAIGVSFFFILSGFVLTWSAGPRDPVRRVWRNRAAKIFPNHLVTALAALAAVAAGAGAAAGAAGGPGAASPEVVVPNLLLVQSWSPNPDVYFGLNTVSWSLSCEAFFYLLFPFLLRGLARLDRRALWPAAIVLTAVVWCLPLATAGWSEATAYWFLYVLPATRLAEFCLGMALARIVASGQWFRCPAWAAGLLLVGAYASIGYLPVRLGYVAVTVVPLALLIPALASADLGGRRTLWATRWAVLLGEVSFAFYMVHQLVIRFAVKALHVPAAEAPGWSVPVVIAVQFALLAAALTAAALLWRIVERPLNNRLRSAPARRVPAI</sequence>
<evidence type="ECO:0000313" key="2">
    <source>
        <dbReference type="Proteomes" id="UP001592582"/>
    </source>
</evidence>
<keyword evidence="1" id="KW-0808">Transferase</keyword>
<reference evidence="1 2" key="1">
    <citation type="submission" date="2024-09" db="EMBL/GenBank/DDBJ databases">
        <authorList>
            <person name="Lee S.D."/>
        </authorList>
    </citation>
    <scope>NUCLEOTIDE SEQUENCE [LARGE SCALE GENOMIC DNA]</scope>
    <source>
        <strain evidence="1 2">N1-1</strain>
    </source>
</reference>
<dbReference type="PANTHER" id="PTHR23028:SF53">
    <property type="entry name" value="ACYL_TRANSF_3 DOMAIN-CONTAINING PROTEIN"/>
    <property type="match status" value="1"/>
</dbReference>
<accession>A0ABV6VJL4</accession>
<dbReference type="Proteomes" id="UP001592582">
    <property type="component" value="Unassembled WGS sequence"/>
</dbReference>
<dbReference type="EMBL" id="JBHEZX010000019">
    <property type="protein sequence ID" value="MFC1413873.1"/>
    <property type="molecule type" value="Genomic_DNA"/>
</dbReference>
<gene>
    <name evidence="1" type="ORF">ACEZDG_31895</name>
</gene>
<name>A0ABV6VJL4_9ACTN</name>
<keyword evidence="1" id="KW-0012">Acyltransferase</keyword>